<proteinExistence type="inferred from homology"/>
<dbReference type="Gene3D" id="3.20.20.80">
    <property type="entry name" value="Glycosidases"/>
    <property type="match status" value="1"/>
</dbReference>
<gene>
    <name evidence="4" type="ORF">ILEXP_LOCUS11421</name>
</gene>
<keyword evidence="3" id="KW-0624">Polysaccharide degradation</keyword>
<protein>
    <submittedName>
        <fullName evidence="4">Uncharacterized protein</fullName>
    </submittedName>
</protein>
<dbReference type="Proteomes" id="UP001642360">
    <property type="component" value="Unassembled WGS sequence"/>
</dbReference>
<dbReference type="SUPFAM" id="SSF51445">
    <property type="entry name" value="(Trans)glycosidases"/>
    <property type="match status" value="1"/>
</dbReference>
<evidence type="ECO:0000313" key="5">
    <source>
        <dbReference type="Proteomes" id="UP001642360"/>
    </source>
</evidence>
<accession>A0ABC8RJG4</accession>
<comment type="similarity">
    <text evidence="1">Belongs to the glycosyl hydrolase 14 family.</text>
</comment>
<dbReference type="InterPro" id="IPR017853">
    <property type="entry name" value="GH"/>
</dbReference>
<evidence type="ECO:0000313" key="4">
    <source>
        <dbReference type="EMBL" id="CAK9143700.1"/>
    </source>
</evidence>
<sequence length="96" mass="11098">MSCQDISEALADPEGLSWQVLNSSWDRGLAVAGHNSVPIYDREGFMRIAETAKPRNDPDRRHFSFFTFQRPSPLVRRTICFSELEYFIKCMHGIVF</sequence>
<dbReference type="PANTHER" id="PTHR31352:SF8">
    <property type="entry name" value="BETA-AMYLASE 8"/>
    <property type="match status" value="1"/>
</dbReference>
<reference evidence="4 5" key="1">
    <citation type="submission" date="2024-02" db="EMBL/GenBank/DDBJ databases">
        <authorList>
            <person name="Vignale AGUSTIN F."/>
            <person name="Sosa J E."/>
            <person name="Modenutti C."/>
        </authorList>
    </citation>
    <scope>NUCLEOTIDE SEQUENCE [LARGE SCALE GENOMIC DNA]</scope>
</reference>
<keyword evidence="2" id="KW-0119">Carbohydrate metabolism</keyword>
<dbReference type="PANTHER" id="PTHR31352">
    <property type="entry name" value="BETA-AMYLASE 1, CHLOROPLASTIC"/>
    <property type="match status" value="1"/>
</dbReference>
<dbReference type="GO" id="GO:0000272">
    <property type="term" value="P:polysaccharide catabolic process"/>
    <property type="evidence" value="ECO:0007669"/>
    <property type="project" value="UniProtKB-KW"/>
</dbReference>
<dbReference type="AlphaFoldDB" id="A0ABC8RJG4"/>
<dbReference type="InterPro" id="IPR001554">
    <property type="entry name" value="Glyco_hydro_14"/>
</dbReference>
<dbReference type="EMBL" id="CAUOFW020001325">
    <property type="protein sequence ID" value="CAK9143700.1"/>
    <property type="molecule type" value="Genomic_DNA"/>
</dbReference>
<evidence type="ECO:0000256" key="2">
    <source>
        <dbReference type="ARBA" id="ARBA00023277"/>
    </source>
</evidence>
<organism evidence="4 5">
    <name type="scientific">Ilex paraguariensis</name>
    <name type="common">yerba mate</name>
    <dbReference type="NCBI Taxonomy" id="185542"/>
    <lineage>
        <taxon>Eukaryota</taxon>
        <taxon>Viridiplantae</taxon>
        <taxon>Streptophyta</taxon>
        <taxon>Embryophyta</taxon>
        <taxon>Tracheophyta</taxon>
        <taxon>Spermatophyta</taxon>
        <taxon>Magnoliopsida</taxon>
        <taxon>eudicotyledons</taxon>
        <taxon>Gunneridae</taxon>
        <taxon>Pentapetalae</taxon>
        <taxon>asterids</taxon>
        <taxon>campanulids</taxon>
        <taxon>Aquifoliales</taxon>
        <taxon>Aquifoliaceae</taxon>
        <taxon>Ilex</taxon>
    </lineage>
</organism>
<comment type="caution">
    <text evidence="4">The sequence shown here is derived from an EMBL/GenBank/DDBJ whole genome shotgun (WGS) entry which is preliminary data.</text>
</comment>
<evidence type="ECO:0000256" key="1">
    <source>
        <dbReference type="ARBA" id="ARBA00005652"/>
    </source>
</evidence>
<name>A0ABC8RJG4_9AQUA</name>
<evidence type="ECO:0000256" key="3">
    <source>
        <dbReference type="ARBA" id="ARBA00023326"/>
    </source>
</evidence>
<keyword evidence="5" id="KW-1185">Reference proteome</keyword>